<dbReference type="AlphaFoldDB" id="A0A448YMQ2"/>
<dbReference type="EMBL" id="CAACVR010000020">
    <property type="protein sequence ID" value="VEU22212.1"/>
    <property type="molecule type" value="Genomic_DNA"/>
</dbReference>
<evidence type="ECO:0000313" key="1">
    <source>
        <dbReference type="EMBL" id="VEU22212.1"/>
    </source>
</evidence>
<dbReference type="InParanoid" id="A0A448YMQ2"/>
<reference evidence="1 2" key="1">
    <citation type="submission" date="2018-12" db="EMBL/GenBank/DDBJ databases">
        <authorList>
            <person name="Tiukova I."/>
            <person name="Dainat J."/>
        </authorList>
    </citation>
    <scope>NUCLEOTIDE SEQUENCE [LARGE SCALE GENOMIC DNA]</scope>
</reference>
<name>A0A448YMQ2_BRENA</name>
<keyword evidence="2" id="KW-1185">Reference proteome</keyword>
<organism evidence="1 2">
    <name type="scientific">Brettanomyces naardenensis</name>
    <name type="common">Yeast</name>
    <dbReference type="NCBI Taxonomy" id="13370"/>
    <lineage>
        <taxon>Eukaryota</taxon>
        <taxon>Fungi</taxon>
        <taxon>Dikarya</taxon>
        <taxon>Ascomycota</taxon>
        <taxon>Saccharomycotina</taxon>
        <taxon>Pichiomycetes</taxon>
        <taxon>Pichiales</taxon>
        <taxon>Pichiaceae</taxon>
        <taxon>Brettanomyces</taxon>
    </lineage>
</organism>
<accession>A0A448YMQ2</accession>
<evidence type="ECO:0000313" key="2">
    <source>
        <dbReference type="Proteomes" id="UP000290900"/>
    </source>
</evidence>
<dbReference type="Proteomes" id="UP000290900">
    <property type="component" value="Unassembled WGS sequence"/>
</dbReference>
<protein>
    <submittedName>
        <fullName evidence="1">DEKNAAC103216</fullName>
    </submittedName>
</protein>
<proteinExistence type="predicted"/>
<gene>
    <name evidence="1" type="ORF">BRENAR_LOCUS2944</name>
</gene>
<sequence>MEVQKLLYLPQEKGSVLVFGWSKGHSIEQTTDGENLKYRHCTLREVLQTIPLQYLKFL</sequence>